<proteinExistence type="predicted"/>
<dbReference type="InterPro" id="IPR012902">
    <property type="entry name" value="N_methyl_site"/>
</dbReference>
<dbReference type="Pfam" id="PF07963">
    <property type="entry name" value="N_methyl"/>
    <property type="match status" value="1"/>
</dbReference>
<gene>
    <name evidence="2" type="ORF">Pla144_36910</name>
</gene>
<organism evidence="2 3">
    <name type="scientific">Bythopirellula polymerisocia</name>
    <dbReference type="NCBI Taxonomy" id="2528003"/>
    <lineage>
        <taxon>Bacteria</taxon>
        <taxon>Pseudomonadati</taxon>
        <taxon>Planctomycetota</taxon>
        <taxon>Planctomycetia</taxon>
        <taxon>Pirellulales</taxon>
        <taxon>Lacipirellulaceae</taxon>
        <taxon>Bythopirellula</taxon>
    </lineage>
</organism>
<dbReference type="NCBIfam" id="TIGR02532">
    <property type="entry name" value="IV_pilin_GFxxxE"/>
    <property type="match status" value="1"/>
</dbReference>
<dbReference type="EMBL" id="SJPS01000006">
    <property type="protein sequence ID" value="TWU23516.1"/>
    <property type="molecule type" value="Genomic_DNA"/>
</dbReference>
<evidence type="ECO:0000313" key="3">
    <source>
        <dbReference type="Proteomes" id="UP000318437"/>
    </source>
</evidence>
<dbReference type="InterPro" id="IPR027558">
    <property type="entry name" value="Pre_pil_HX9DG_C"/>
</dbReference>
<reference evidence="2 3" key="1">
    <citation type="submission" date="2019-02" db="EMBL/GenBank/DDBJ databases">
        <title>Deep-cultivation of Planctomycetes and their phenomic and genomic characterization uncovers novel biology.</title>
        <authorList>
            <person name="Wiegand S."/>
            <person name="Jogler M."/>
            <person name="Boedeker C."/>
            <person name="Pinto D."/>
            <person name="Vollmers J."/>
            <person name="Rivas-Marin E."/>
            <person name="Kohn T."/>
            <person name="Peeters S.H."/>
            <person name="Heuer A."/>
            <person name="Rast P."/>
            <person name="Oberbeckmann S."/>
            <person name="Bunk B."/>
            <person name="Jeske O."/>
            <person name="Meyerdierks A."/>
            <person name="Storesund J.E."/>
            <person name="Kallscheuer N."/>
            <person name="Luecker S."/>
            <person name="Lage O.M."/>
            <person name="Pohl T."/>
            <person name="Merkel B.J."/>
            <person name="Hornburger P."/>
            <person name="Mueller R.-W."/>
            <person name="Bruemmer F."/>
            <person name="Labrenz M."/>
            <person name="Spormann A.M."/>
            <person name="Op Den Camp H."/>
            <person name="Overmann J."/>
            <person name="Amann R."/>
            <person name="Jetten M.S.M."/>
            <person name="Mascher T."/>
            <person name="Medema M.H."/>
            <person name="Devos D.P."/>
            <person name="Kaster A.-K."/>
            <person name="Ovreas L."/>
            <person name="Rohde M."/>
            <person name="Galperin M.Y."/>
            <person name="Jogler C."/>
        </authorList>
    </citation>
    <scope>NUCLEOTIDE SEQUENCE [LARGE SCALE GENOMIC DNA]</scope>
    <source>
        <strain evidence="2 3">Pla144</strain>
    </source>
</reference>
<name>A0A5C6CK86_9BACT</name>
<dbReference type="Proteomes" id="UP000318437">
    <property type="component" value="Unassembled WGS sequence"/>
</dbReference>
<dbReference type="Pfam" id="PF07596">
    <property type="entry name" value="SBP_bac_10"/>
    <property type="match status" value="1"/>
</dbReference>
<dbReference type="NCBIfam" id="TIGR04294">
    <property type="entry name" value="pre_pil_HX9DG"/>
    <property type="match status" value="1"/>
</dbReference>
<accession>A0A5C6CK86</accession>
<dbReference type="OrthoDB" id="257792at2"/>
<dbReference type="PROSITE" id="PS00409">
    <property type="entry name" value="PROKAR_NTER_METHYL"/>
    <property type="match status" value="1"/>
</dbReference>
<comment type="caution">
    <text evidence="2">The sequence shown here is derived from an EMBL/GenBank/DDBJ whole genome shotgun (WGS) entry which is preliminary data.</text>
</comment>
<dbReference type="PANTHER" id="PTHR30093:SF2">
    <property type="entry name" value="TYPE II SECRETION SYSTEM PROTEIN H"/>
    <property type="match status" value="1"/>
</dbReference>
<protein>
    <submittedName>
        <fullName evidence="2">Putative major pilin subunit</fullName>
    </submittedName>
</protein>
<dbReference type="Gene3D" id="3.30.700.10">
    <property type="entry name" value="Glycoprotein, Type 4 Pilin"/>
    <property type="match status" value="1"/>
</dbReference>
<dbReference type="InterPro" id="IPR045584">
    <property type="entry name" value="Pilin-like"/>
</dbReference>
<feature type="domain" description="DUF1559" evidence="1">
    <location>
        <begin position="46"/>
        <end position="337"/>
    </location>
</feature>
<evidence type="ECO:0000259" key="1">
    <source>
        <dbReference type="Pfam" id="PF07596"/>
    </source>
</evidence>
<dbReference type="RefSeq" id="WP_146452026.1">
    <property type="nucleotide sequence ID" value="NZ_SJPS01000006.1"/>
</dbReference>
<evidence type="ECO:0000313" key="2">
    <source>
        <dbReference type="EMBL" id="TWU23516.1"/>
    </source>
</evidence>
<dbReference type="PANTHER" id="PTHR30093">
    <property type="entry name" value="GENERAL SECRETION PATHWAY PROTEIN G"/>
    <property type="match status" value="1"/>
</dbReference>
<sequence>MSRLFAADSNARSIRNRTRRGFTLVELLVVIAIIGVLVALLLPAVQAAREAARRMQCVNNCKQSALAVINYESSRKALPPASSPPLTLVNATVPYQYILRSGTNHSWVVHVLPFMEQQALYDQFDLKTAIASTKGNPQPQESQPSALLCPSDQSQGAFYEHDRTNAPDTGKRSRFGKGNYAAFTSLTHVDYTNFPGAMALLGQDLAQVQDGTSNTLLVSEVRTRNLEDDERGVWALAWTGASLISYDLHPLNGLRTQEEDGFTPDPTYLGTGLANVPNGFHPDIINKCTDNVGALAIGMPCGDNTFFSASPRSNHQGGVNASFLDGHVGFLKNDIDELVMAYLIYIRDGQSVDTSSL</sequence>
<keyword evidence="3" id="KW-1185">Reference proteome</keyword>
<dbReference type="SUPFAM" id="SSF54523">
    <property type="entry name" value="Pili subunits"/>
    <property type="match status" value="1"/>
</dbReference>
<dbReference type="InterPro" id="IPR011453">
    <property type="entry name" value="DUF1559"/>
</dbReference>
<dbReference type="AlphaFoldDB" id="A0A5C6CK86"/>